<dbReference type="RefSeq" id="WP_011647489.1">
    <property type="nucleotide sequence ID" value="NZ_ARYI01000004.1"/>
</dbReference>
<feature type="signal peptide" evidence="1">
    <location>
        <begin position="1"/>
        <end position="20"/>
    </location>
</feature>
<dbReference type="EMBL" id="ARYI01000004">
    <property type="protein sequence ID" value="KCZ95280.1"/>
    <property type="molecule type" value="Genomic_DNA"/>
</dbReference>
<reference evidence="2 3" key="1">
    <citation type="submission" date="2013-04" db="EMBL/GenBank/DDBJ databases">
        <title>Hyphomonas hirschiana VP5 Genome Sequencing.</title>
        <authorList>
            <person name="Lai Q."/>
            <person name="Shao Z."/>
        </authorList>
    </citation>
    <scope>NUCLEOTIDE SEQUENCE [LARGE SCALE GENOMIC DNA]</scope>
    <source>
        <strain evidence="2 3">VP5</strain>
    </source>
</reference>
<evidence type="ECO:0000313" key="3">
    <source>
        <dbReference type="Proteomes" id="UP000025061"/>
    </source>
</evidence>
<accession>A0A059FX30</accession>
<evidence type="ECO:0000256" key="1">
    <source>
        <dbReference type="SAM" id="SignalP"/>
    </source>
</evidence>
<evidence type="ECO:0008006" key="4">
    <source>
        <dbReference type="Google" id="ProtNLM"/>
    </source>
</evidence>
<evidence type="ECO:0000313" key="2">
    <source>
        <dbReference type="EMBL" id="KCZ95280.1"/>
    </source>
</evidence>
<dbReference type="OrthoDB" id="7391276at2"/>
<dbReference type="AlphaFoldDB" id="A0A059FX30"/>
<protein>
    <recommendedName>
        <fullName evidence="4">Spore coat protein U domain-containing protein</fullName>
    </recommendedName>
</protein>
<dbReference type="Proteomes" id="UP000025061">
    <property type="component" value="Unassembled WGS sequence"/>
</dbReference>
<proteinExistence type="predicted"/>
<keyword evidence="3" id="KW-1185">Reference proteome</keyword>
<organism evidence="2 3">
    <name type="scientific">Hyphomonas hirschiana VP5</name>
    <dbReference type="NCBI Taxonomy" id="1280951"/>
    <lineage>
        <taxon>Bacteria</taxon>
        <taxon>Pseudomonadati</taxon>
        <taxon>Pseudomonadota</taxon>
        <taxon>Alphaproteobacteria</taxon>
        <taxon>Hyphomonadales</taxon>
        <taxon>Hyphomonadaceae</taxon>
        <taxon>Hyphomonas</taxon>
    </lineage>
</organism>
<gene>
    <name evidence="2" type="ORF">HHI_06404</name>
</gene>
<name>A0A059FX30_9PROT</name>
<dbReference type="PATRIC" id="fig|1280951.3.peg.1296"/>
<comment type="caution">
    <text evidence="2">The sequence shown here is derived from an EMBL/GenBank/DDBJ whole genome shotgun (WGS) entry which is preliminary data.</text>
</comment>
<sequence>MKKSILALAAAGAMALGAHADSSETFTVQGDVPVICEAVNNSVADPEIIDLTLSTEQTLGSFTYVCNTAAGFTRTISSASGGFLVNGSQQLAYNVSHGGGSGLSFSPEQLTSPKVTNLSGSSAFIAGQTGAFRVQVSGSTAGLYAGTFEDDVTLVVTAN</sequence>
<keyword evidence="1" id="KW-0732">Signal</keyword>
<feature type="chain" id="PRO_5001573440" description="Spore coat protein U domain-containing protein" evidence="1">
    <location>
        <begin position="21"/>
        <end position="159"/>
    </location>
</feature>